<comment type="similarity">
    <text evidence="1">Belongs to the HpcH/HpaI aldolase family.</text>
</comment>
<evidence type="ECO:0000313" key="6">
    <source>
        <dbReference type="Proteomes" id="UP000294547"/>
    </source>
</evidence>
<dbReference type="GO" id="GO:0005737">
    <property type="term" value="C:cytoplasm"/>
    <property type="evidence" value="ECO:0007669"/>
    <property type="project" value="TreeGrafter"/>
</dbReference>
<evidence type="ECO:0000313" key="5">
    <source>
        <dbReference type="EMBL" id="TDP86520.1"/>
    </source>
</evidence>
<evidence type="ECO:0000256" key="1">
    <source>
        <dbReference type="ARBA" id="ARBA00005568"/>
    </source>
</evidence>
<dbReference type="RefSeq" id="WP_126537070.1">
    <property type="nucleotide sequence ID" value="NZ_BSPM01000008.1"/>
</dbReference>
<evidence type="ECO:0000256" key="2">
    <source>
        <dbReference type="ARBA" id="ARBA00022723"/>
    </source>
</evidence>
<dbReference type="GO" id="GO:0046872">
    <property type="term" value="F:metal ion binding"/>
    <property type="evidence" value="ECO:0007669"/>
    <property type="project" value="UniProtKB-KW"/>
</dbReference>
<sequence>MTVGPRDVLTGGVACGWCSLPEPMVGEALVRAGFPAVLVDMQHGMADLAAAFSLIAAIQRSGGHAIVRIPVGDNATASRLLDAGAAAIVAPMIESVEDAAAFASFVKYPPLGNRSWGPSRALQLSGEGAESYRTGANGTTLAIAMIETARALEAIGDILALPGIDGVFVGPSDLSIALSDGAAMDIDSPANLAAFDRIVAATRAAGKIAGIYGASPAHVRRYRAIGFDFVTLMSDTGLLAAGAAAALAESRG</sequence>
<organism evidence="5 6">
    <name type="scientific">Oharaeibacter diazotrophicus</name>
    <dbReference type="NCBI Taxonomy" id="1920512"/>
    <lineage>
        <taxon>Bacteria</taxon>
        <taxon>Pseudomonadati</taxon>
        <taxon>Pseudomonadota</taxon>
        <taxon>Alphaproteobacteria</taxon>
        <taxon>Hyphomicrobiales</taxon>
        <taxon>Pleomorphomonadaceae</taxon>
        <taxon>Oharaeibacter</taxon>
    </lineage>
</organism>
<keyword evidence="6" id="KW-1185">Reference proteome</keyword>
<dbReference type="Pfam" id="PF03328">
    <property type="entry name" value="HpcH_HpaI"/>
    <property type="match status" value="1"/>
</dbReference>
<dbReference type="InterPro" id="IPR040442">
    <property type="entry name" value="Pyrv_kinase-like_dom_sf"/>
</dbReference>
<dbReference type="EMBL" id="SNXY01000006">
    <property type="protein sequence ID" value="TDP86520.1"/>
    <property type="molecule type" value="Genomic_DNA"/>
</dbReference>
<keyword evidence="3" id="KW-0456">Lyase</keyword>
<dbReference type="AlphaFoldDB" id="A0A4R6RJ87"/>
<feature type="domain" description="HpcH/HpaI aldolase/citrate lyase" evidence="4">
    <location>
        <begin position="17"/>
        <end position="239"/>
    </location>
</feature>
<dbReference type="PANTHER" id="PTHR30502:SF0">
    <property type="entry name" value="PHOSPHOENOLPYRUVATE CARBOXYLASE FAMILY PROTEIN"/>
    <property type="match status" value="1"/>
</dbReference>
<protein>
    <submittedName>
        <fullName evidence="5">4-hydroxy-2-oxoheptanedioate aldolase</fullName>
    </submittedName>
</protein>
<reference evidence="5 6" key="1">
    <citation type="submission" date="2019-03" db="EMBL/GenBank/DDBJ databases">
        <title>Genomic Encyclopedia of Type Strains, Phase IV (KMG-IV): sequencing the most valuable type-strain genomes for metagenomic binning, comparative biology and taxonomic classification.</title>
        <authorList>
            <person name="Goeker M."/>
        </authorList>
    </citation>
    <scope>NUCLEOTIDE SEQUENCE [LARGE SCALE GENOMIC DNA]</scope>
    <source>
        <strain evidence="5 6">DSM 102969</strain>
    </source>
</reference>
<evidence type="ECO:0000259" key="4">
    <source>
        <dbReference type="Pfam" id="PF03328"/>
    </source>
</evidence>
<keyword evidence="2" id="KW-0479">Metal-binding</keyword>
<dbReference type="SUPFAM" id="SSF51621">
    <property type="entry name" value="Phosphoenolpyruvate/pyruvate domain"/>
    <property type="match status" value="1"/>
</dbReference>
<accession>A0A4R6RJ87</accession>
<dbReference type="OrthoDB" id="9802624at2"/>
<dbReference type="Proteomes" id="UP000294547">
    <property type="component" value="Unassembled WGS sequence"/>
</dbReference>
<evidence type="ECO:0000256" key="3">
    <source>
        <dbReference type="ARBA" id="ARBA00023239"/>
    </source>
</evidence>
<gene>
    <name evidence="5" type="ORF">EDD54_0397</name>
</gene>
<dbReference type="InterPro" id="IPR005000">
    <property type="entry name" value="Aldolase/citrate-lyase_domain"/>
</dbReference>
<name>A0A4R6RJ87_9HYPH</name>
<dbReference type="PANTHER" id="PTHR30502">
    <property type="entry name" value="2-KETO-3-DEOXY-L-RHAMNONATE ALDOLASE"/>
    <property type="match status" value="1"/>
</dbReference>
<dbReference type="InterPro" id="IPR050251">
    <property type="entry name" value="HpcH-HpaI_aldolase"/>
</dbReference>
<proteinExistence type="inferred from homology"/>
<comment type="caution">
    <text evidence="5">The sequence shown here is derived from an EMBL/GenBank/DDBJ whole genome shotgun (WGS) entry which is preliminary data.</text>
</comment>
<dbReference type="InterPro" id="IPR015813">
    <property type="entry name" value="Pyrv/PenolPyrv_kinase-like_dom"/>
</dbReference>
<dbReference type="Gene3D" id="3.20.20.60">
    <property type="entry name" value="Phosphoenolpyruvate-binding domains"/>
    <property type="match status" value="1"/>
</dbReference>
<dbReference type="GO" id="GO:0016832">
    <property type="term" value="F:aldehyde-lyase activity"/>
    <property type="evidence" value="ECO:0007669"/>
    <property type="project" value="TreeGrafter"/>
</dbReference>